<dbReference type="OrthoDB" id="1033810at2"/>
<proteinExistence type="inferred from homology"/>
<dbReference type="PANTHER" id="PTHR23117">
    <property type="entry name" value="GUANYLATE KINASE-RELATED"/>
    <property type="match status" value="1"/>
</dbReference>
<dbReference type="RefSeq" id="WP_150456278.1">
    <property type="nucleotide sequence ID" value="NZ_VYKK01000001.1"/>
</dbReference>
<evidence type="ECO:0000313" key="7">
    <source>
        <dbReference type="EMBL" id="KAA9008647.1"/>
    </source>
</evidence>
<keyword evidence="3" id="KW-0808">Transferase</keyword>
<keyword evidence="8" id="KW-1185">Reference proteome</keyword>
<dbReference type="SUPFAM" id="SSF52540">
    <property type="entry name" value="P-loop containing nucleoside triphosphate hydrolases"/>
    <property type="match status" value="1"/>
</dbReference>
<evidence type="ECO:0000259" key="6">
    <source>
        <dbReference type="PROSITE" id="PS50052"/>
    </source>
</evidence>
<evidence type="ECO:0000256" key="3">
    <source>
        <dbReference type="ARBA" id="ARBA00022679"/>
    </source>
</evidence>
<evidence type="ECO:0000256" key="5">
    <source>
        <dbReference type="ARBA" id="ARBA00048594"/>
    </source>
</evidence>
<comment type="function">
    <text evidence="1">Essential for recycling GMP and indirectly, cGMP.</text>
</comment>
<reference evidence="7 8" key="1">
    <citation type="submission" date="2019-09" db="EMBL/GenBank/DDBJ databases">
        <title>Bacillus ochoae sp. nov., Paenibacillus whitsoniae sp. nov., Paenibacillus spiritus sp. nov. Isolated from the Mars Exploration Rover during spacecraft assembly.</title>
        <authorList>
            <person name="Seuylemezian A."/>
            <person name="Vaishampayan P."/>
        </authorList>
    </citation>
    <scope>NUCLEOTIDE SEQUENCE [LARGE SCALE GENOMIC DNA]</scope>
    <source>
        <strain evidence="7 8">MER_111</strain>
    </source>
</reference>
<dbReference type="GO" id="GO:0005829">
    <property type="term" value="C:cytosol"/>
    <property type="evidence" value="ECO:0007669"/>
    <property type="project" value="TreeGrafter"/>
</dbReference>
<dbReference type="PROSITE" id="PS50052">
    <property type="entry name" value="GUANYLATE_KINASE_2"/>
    <property type="match status" value="1"/>
</dbReference>
<comment type="similarity">
    <text evidence="2">Belongs to the guanylate kinase family.</text>
</comment>
<evidence type="ECO:0000313" key="8">
    <source>
        <dbReference type="Proteomes" id="UP000367750"/>
    </source>
</evidence>
<dbReference type="PANTHER" id="PTHR23117:SF13">
    <property type="entry name" value="GUANYLATE KINASE"/>
    <property type="match status" value="1"/>
</dbReference>
<protein>
    <submittedName>
        <fullName evidence="7">Guanylate kinase</fullName>
    </submittedName>
</protein>
<dbReference type="EMBL" id="VYKK01000001">
    <property type="protein sequence ID" value="KAA9008647.1"/>
    <property type="molecule type" value="Genomic_DNA"/>
</dbReference>
<evidence type="ECO:0000256" key="4">
    <source>
        <dbReference type="ARBA" id="ARBA00022777"/>
    </source>
</evidence>
<keyword evidence="4 7" id="KW-0418">Kinase</keyword>
<comment type="caution">
    <text evidence="7">The sequence shown here is derived from an EMBL/GenBank/DDBJ whole genome shotgun (WGS) entry which is preliminary data.</text>
</comment>
<dbReference type="SMART" id="SM00072">
    <property type="entry name" value="GuKc"/>
    <property type="match status" value="1"/>
</dbReference>
<dbReference type="InterPro" id="IPR008144">
    <property type="entry name" value="Guanylate_kin-like_dom"/>
</dbReference>
<dbReference type="AlphaFoldDB" id="A0A5J5GKT6"/>
<dbReference type="Gene3D" id="3.40.50.300">
    <property type="entry name" value="P-loop containing nucleotide triphosphate hydrolases"/>
    <property type="match status" value="1"/>
</dbReference>
<accession>A0A5J5GKT6</accession>
<name>A0A5J5GKT6_9BACL</name>
<dbReference type="InterPro" id="IPR008145">
    <property type="entry name" value="GK/Ca_channel_bsu"/>
</dbReference>
<gene>
    <name evidence="7" type="ORF">F4V43_00510</name>
</gene>
<sequence length="192" mass="21447">MGQMFILYGPSASGKTEIQRALLEDGDLERIITATSRPPRPGERNGVHYHFMNRTDFIRLAEQNGFVEYTTYNGEYYGTPRSELAERAAGPTDAVVILEANGVRAVKTLFPLQAFAIYIGADPASLRRRLEARGGSADETASRLRKALEEETAEPYLREADAAVWNRDGRDLADTVREVREVIEATRRKAGR</sequence>
<comment type="catalytic activity">
    <reaction evidence="5">
        <text>GMP + ATP = GDP + ADP</text>
        <dbReference type="Rhea" id="RHEA:20780"/>
        <dbReference type="ChEBI" id="CHEBI:30616"/>
        <dbReference type="ChEBI" id="CHEBI:58115"/>
        <dbReference type="ChEBI" id="CHEBI:58189"/>
        <dbReference type="ChEBI" id="CHEBI:456216"/>
        <dbReference type="EC" id="2.7.4.8"/>
    </reaction>
</comment>
<dbReference type="Pfam" id="PF00625">
    <property type="entry name" value="Guanylate_kin"/>
    <property type="match status" value="1"/>
</dbReference>
<dbReference type="CDD" id="cd00071">
    <property type="entry name" value="GMPK"/>
    <property type="match status" value="1"/>
</dbReference>
<feature type="domain" description="Guanylate kinase-like" evidence="6">
    <location>
        <begin position="2"/>
        <end position="184"/>
    </location>
</feature>
<dbReference type="GO" id="GO:0004385">
    <property type="term" value="F:GMP kinase activity"/>
    <property type="evidence" value="ECO:0007669"/>
    <property type="project" value="UniProtKB-EC"/>
</dbReference>
<evidence type="ECO:0000256" key="2">
    <source>
        <dbReference type="ARBA" id="ARBA00005790"/>
    </source>
</evidence>
<dbReference type="PROSITE" id="PS00856">
    <property type="entry name" value="GUANYLATE_KINASE_1"/>
    <property type="match status" value="1"/>
</dbReference>
<dbReference type="Proteomes" id="UP000367750">
    <property type="component" value="Unassembled WGS sequence"/>
</dbReference>
<dbReference type="InterPro" id="IPR027417">
    <property type="entry name" value="P-loop_NTPase"/>
</dbReference>
<dbReference type="InterPro" id="IPR020590">
    <property type="entry name" value="Guanylate_kinase_CS"/>
</dbReference>
<organism evidence="7 8">
    <name type="scientific">Paenibacillus spiritus</name>
    <dbReference type="NCBI Taxonomy" id="2496557"/>
    <lineage>
        <taxon>Bacteria</taxon>
        <taxon>Bacillati</taxon>
        <taxon>Bacillota</taxon>
        <taxon>Bacilli</taxon>
        <taxon>Bacillales</taxon>
        <taxon>Paenibacillaceae</taxon>
        <taxon>Paenibacillus</taxon>
    </lineage>
</organism>
<evidence type="ECO:0000256" key="1">
    <source>
        <dbReference type="ARBA" id="ARBA00003531"/>
    </source>
</evidence>